<gene>
    <name evidence="1" type="ORF">RDI58_014877</name>
</gene>
<reference evidence="1 2" key="1">
    <citation type="submission" date="2024-02" db="EMBL/GenBank/DDBJ databases">
        <title>de novo genome assembly of Solanum bulbocastanum strain 11H21.</title>
        <authorList>
            <person name="Hosaka A.J."/>
        </authorList>
    </citation>
    <scope>NUCLEOTIDE SEQUENCE [LARGE SCALE GENOMIC DNA]</scope>
    <source>
        <tissue evidence="1">Young leaves</tissue>
    </source>
</reference>
<keyword evidence="2" id="KW-1185">Reference proteome</keyword>
<dbReference type="Proteomes" id="UP001371456">
    <property type="component" value="Unassembled WGS sequence"/>
</dbReference>
<protein>
    <submittedName>
        <fullName evidence="1">Uncharacterized protein</fullName>
    </submittedName>
</protein>
<name>A0AAN8TJT2_SOLBU</name>
<dbReference type="PANTHER" id="PTHR33642:SF4">
    <property type="entry name" value="COX1_OXI3 INTRON 1 PROTEIN-RELATED"/>
    <property type="match status" value="1"/>
</dbReference>
<organism evidence="1 2">
    <name type="scientific">Solanum bulbocastanum</name>
    <name type="common">Wild potato</name>
    <dbReference type="NCBI Taxonomy" id="147425"/>
    <lineage>
        <taxon>Eukaryota</taxon>
        <taxon>Viridiplantae</taxon>
        <taxon>Streptophyta</taxon>
        <taxon>Embryophyta</taxon>
        <taxon>Tracheophyta</taxon>
        <taxon>Spermatophyta</taxon>
        <taxon>Magnoliopsida</taxon>
        <taxon>eudicotyledons</taxon>
        <taxon>Gunneridae</taxon>
        <taxon>Pentapetalae</taxon>
        <taxon>asterids</taxon>
        <taxon>lamiids</taxon>
        <taxon>Solanales</taxon>
        <taxon>Solanaceae</taxon>
        <taxon>Solanoideae</taxon>
        <taxon>Solaneae</taxon>
        <taxon>Solanum</taxon>
    </lineage>
</organism>
<proteinExistence type="predicted"/>
<evidence type="ECO:0000313" key="2">
    <source>
        <dbReference type="Proteomes" id="UP001371456"/>
    </source>
</evidence>
<dbReference type="GO" id="GO:0003964">
    <property type="term" value="F:RNA-directed DNA polymerase activity"/>
    <property type="evidence" value="ECO:0007669"/>
    <property type="project" value="TreeGrafter"/>
</dbReference>
<dbReference type="EMBL" id="JBANQN010000006">
    <property type="protein sequence ID" value="KAK6786352.1"/>
    <property type="molecule type" value="Genomic_DNA"/>
</dbReference>
<dbReference type="GO" id="GO:0006315">
    <property type="term" value="P:homing of group II introns"/>
    <property type="evidence" value="ECO:0007669"/>
    <property type="project" value="TreeGrafter"/>
</dbReference>
<dbReference type="GO" id="GO:0005739">
    <property type="term" value="C:mitochondrion"/>
    <property type="evidence" value="ECO:0007669"/>
    <property type="project" value="TreeGrafter"/>
</dbReference>
<evidence type="ECO:0000313" key="1">
    <source>
        <dbReference type="EMBL" id="KAK6786352.1"/>
    </source>
</evidence>
<dbReference type="AlphaFoldDB" id="A0AAN8TJT2"/>
<dbReference type="PANTHER" id="PTHR33642">
    <property type="entry name" value="COX1/OXI3 INTRON 1 PROTEIN-RELATED"/>
    <property type="match status" value="1"/>
</dbReference>
<dbReference type="GO" id="GO:0090615">
    <property type="term" value="P:mitochondrial mRNA processing"/>
    <property type="evidence" value="ECO:0007669"/>
    <property type="project" value="TreeGrafter"/>
</dbReference>
<sequence>MTNNQREVGGNTRLETDEFILMDSKMMCHCEYSLFSLPKNEQTYDKVHISCRPKLEVAEGYQRNVFFKPLKIYAVRYLADILVITSGTYMMALDLKSRLVQILERNMKLGIDKVKTIIHSGTSEKIEFLEIELQAIESEVNQIFYFWAKR</sequence>
<comment type="caution">
    <text evidence="1">The sequence shown here is derived from an EMBL/GenBank/DDBJ whole genome shotgun (WGS) entry which is preliminary data.</text>
</comment>
<accession>A0AAN8TJT2</accession>